<dbReference type="InterPro" id="IPR009056">
    <property type="entry name" value="Cyt_c-like_dom"/>
</dbReference>
<sequence>MKSLIAIVFVLHCIAMSHSPSIGQCEDIRVLFLGDRGAHQPKVRFDELKPIFDARGIKMTYTDDVSDVTLAKLKQFDVFALYANVDEIDKAGADALLAYVAEGGGFVPLHCATYCFRNQPELVALMGAQFKRHGTGVFRAEDAKSGHTLMSGFGGFKSWDETYVHHLHNEKDRTVLEYRVDAEGREPWTWVRNQGSGRVFYTAWGHDGRTWTNPGFQNLVERGVRWAAGDDPKEAGDYQSDRPFGVPEITAMPKDLKPFDYVDVGGQIPNYTPSKTWGDQGEPLSTMQKPIEPAESLKHIVVPEGLHVELFASEPDLGGKPICMAWDERGRLWVAETVDYPNELQPRETARDRIRICEDTNGDGKADKFTVFAEQLSIPTSIAFSRGGVIVQNATETLYLKDTDGDDKADQRSVLVSNWQLGDTHGGVSNFQYGLDNWIWAMQGYNTSRPVADGKQQQSFRMGFFRMKPDGSEVEFIRSTNNNTWGLGISEEGLIFGSTANGNPSIYMPIANRYYEQVRGWATSLTLSSIADTNDFHPITDKVRQVDHHGGYTAAAGHAIYTAREYPQEYWNRVSFVCGPTGHLVGSFVLDSSGSDFRSTSPFNLFASDDEWTAPIMAEVGPDGQVWVIDWYNYIVQHNPTPKGFTKGKGAAYETELRDKKHGRIYRLVANNSQHRSTTDLSKATPQQLVDSLADPTMIVRKHAQRLLIERGAADVVPSLFALIRSESVDAIGLNVGAIHALWTLHGLGRLDGTDAEANEVVFAALRHPSAGVRRNALQVLPPIDTSIAAIKTANSHRDANAQVRLAAVLAIADLPASVGGAKIVVDVIGDAGAMADRWIPDAVTSAAARNSGYLLQSLASVADPSPRAIEVVGRVADHYARGENVLDAADLLASAAAADPRMLDTVVRGFAVGFGSTVKASKQVILSDAIETRLEDALPRVASGTRGLMVKLVTGWGSKRFAKYGQEISDSMLATVRDESASDQDRIDAAKQIVEFMPEDAGVVVSLLDEVTARTPPAVAFGLIEVMGSSRSDAVGDGIVERFAGMTPALKKSAILQLLKRPASTLALLRGIEGGKATLTDLALDQKQALTSHSDVAIRDFAKTLLEQGGSLPSADRMKVLEELSFVTTTTGDPVKGKLAFTTHCSKCHMHSGAGATVGPDLTGMAVHPKEELLTHILDPNRNVEGNFRAYSVLTLDGVIINGMLASESKTSIELFDTEGKKISVLRDDIDEFRMSKNSIMPEGFEKTMKPEELTDLLEFLVKRGKFVPIDLGKVATLPSDRSLFVNKNNTSERLIFSNWSPKTFAGVPFQLIDPRDGTVPNVIVLQGANGEICRAMPRSVSVPFNGSAKAIHMLSGVGGWAFPFSEKDVVAMTVRLHYTDGETEDHDLRNGKEFADYMRRVDVPGSEFAFDLRGQQIRYLAIHPKRNESITQIDFVKGPDVIAPVIMAVTAE</sequence>
<dbReference type="Gene3D" id="1.25.10.10">
    <property type="entry name" value="Leucine-rich Repeat Variant"/>
    <property type="match status" value="1"/>
</dbReference>
<dbReference type="NCBIfam" id="TIGR02604">
    <property type="entry name" value="Piru_Ver_Nterm"/>
    <property type="match status" value="1"/>
</dbReference>
<dbReference type="InterPro" id="IPR055557">
    <property type="entry name" value="DUF7133"/>
</dbReference>
<dbReference type="Pfam" id="PF06283">
    <property type="entry name" value="ThuA"/>
    <property type="match status" value="1"/>
</dbReference>
<dbReference type="EMBL" id="SJPW01000003">
    <property type="protein sequence ID" value="TWU56652.1"/>
    <property type="molecule type" value="Genomic_DNA"/>
</dbReference>
<dbReference type="SUPFAM" id="SSF52317">
    <property type="entry name" value="Class I glutamine amidotransferase-like"/>
    <property type="match status" value="1"/>
</dbReference>
<keyword evidence="2 4" id="KW-0479">Metal-binding</keyword>
<dbReference type="InterPro" id="IPR013428">
    <property type="entry name" value="Membrane-bound_put_N"/>
</dbReference>
<dbReference type="GO" id="GO:0009055">
    <property type="term" value="F:electron transfer activity"/>
    <property type="evidence" value="ECO:0007669"/>
    <property type="project" value="InterPro"/>
</dbReference>
<evidence type="ECO:0000313" key="6">
    <source>
        <dbReference type="EMBL" id="TWU56652.1"/>
    </source>
</evidence>
<reference evidence="6 7" key="1">
    <citation type="submission" date="2019-02" db="EMBL/GenBank/DDBJ databases">
        <title>Deep-cultivation of Planctomycetes and their phenomic and genomic characterization uncovers novel biology.</title>
        <authorList>
            <person name="Wiegand S."/>
            <person name="Jogler M."/>
            <person name="Boedeker C."/>
            <person name="Pinto D."/>
            <person name="Vollmers J."/>
            <person name="Rivas-Marin E."/>
            <person name="Kohn T."/>
            <person name="Peeters S.H."/>
            <person name="Heuer A."/>
            <person name="Rast P."/>
            <person name="Oberbeckmann S."/>
            <person name="Bunk B."/>
            <person name="Jeske O."/>
            <person name="Meyerdierks A."/>
            <person name="Storesund J.E."/>
            <person name="Kallscheuer N."/>
            <person name="Luecker S."/>
            <person name="Lage O.M."/>
            <person name="Pohl T."/>
            <person name="Merkel B.J."/>
            <person name="Hornburger P."/>
            <person name="Mueller R.-W."/>
            <person name="Bruemmer F."/>
            <person name="Labrenz M."/>
            <person name="Spormann A.M."/>
            <person name="Op Den Camp H."/>
            <person name="Overmann J."/>
            <person name="Amann R."/>
            <person name="Jetten M.S.M."/>
            <person name="Mascher T."/>
            <person name="Medema M.H."/>
            <person name="Devos D.P."/>
            <person name="Kaster A.-K."/>
            <person name="Ovreas L."/>
            <person name="Rohde M."/>
            <person name="Galperin M.Y."/>
            <person name="Jogler C."/>
        </authorList>
    </citation>
    <scope>NUCLEOTIDE SEQUENCE [LARGE SCALE GENOMIC DNA]</scope>
    <source>
        <strain evidence="6 7">Poly51</strain>
    </source>
</reference>
<protein>
    <submittedName>
        <fullName evidence="6">Trehalose utilization</fullName>
    </submittedName>
</protein>
<evidence type="ECO:0000256" key="4">
    <source>
        <dbReference type="PROSITE-ProRule" id="PRU00433"/>
    </source>
</evidence>
<dbReference type="InterPro" id="IPR029062">
    <property type="entry name" value="Class_I_gatase-like"/>
</dbReference>
<evidence type="ECO:0000256" key="1">
    <source>
        <dbReference type="ARBA" id="ARBA00022617"/>
    </source>
</evidence>
<comment type="caution">
    <text evidence="6">The sequence shown here is derived from an EMBL/GenBank/DDBJ whole genome shotgun (WGS) entry which is preliminary data.</text>
</comment>
<keyword evidence="1 4" id="KW-0349">Heme</keyword>
<dbReference type="InterPro" id="IPR011989">
    <property type="entry name" value="ARM-like"/>
</dbReference>
<dbReference type="OrthoDB" id="230287at2"/>
<name>A0A5C6F6N9_9BACT</name>
<organism evidence="6 7">
    <name type="scientific">Rubripirellula tenax</name>
    <dbReference type="NCBI Taxonomy" id="2528015"/>
    <lineage>
        <taxon>Bacteria</taxon>
        <taxon>Pseudomonadati</taxon>
        <taxon>Planctomycetota</taxon>
        <taxon>Planctomycetia</taxon>
        <taxon>Pirellulales</taxon>
        <taxon>Pirellulaceae</taxon>
        <taxon>Rubripirellula</taxon>
    </lineage>
</organism>
<dbReference type="InterPro" id="IPR011041">
    <property type="entry name" value="Quinoprot_gluc/sorb_DH_b-prop"/>
</dbReference>
<dbReference type="SUPFAM" id="SSF46626">
    <property type="entry name" value="Cytochrome c"/>
    <property type="match status" value="1"/>
</dbReference>
<dbReference type="Proteomes" id="UP000318288">
    <property type="component" value="Unassembled WGS sequence"/>
</dbReference>
<dbReference type="RefSeq" id="WP_146457885.1">
    <property type="nucleotide sequence ID" value="NZ_SJPW01000003.1"/>
</dbReference>
<dbReference type="Gene3D" id="3.40.50.880">
    <property type="match status" value="1"/>
</dbReference>
<evidence type="ECO:0000313" key="7">
    <source>
        <dbReference type="Proteomes" id="UP000318288"/>
    </source>
</evidence>
<evidence type="ECO:0000259" key="5">
    <source>
        <dbReference type="PROSITE" id="PS51007"/>
    </source>
</evidence>
<dbReference type="SUPFAM" id="SSF48371">
    <property type="entry name" value="ARM repeat"/>
    <property type="match status" value="1"/>
</dbReference>
<dbReference type="GO" id="GO:0020037">
    <property type="term" value="F:heme binding"/>
    <property type="evidence" value="ECO:0007669"/>
    <property type="project" value="InterPro"/>
</dbReference>
<dbReference type="GO" id="GO:0046872">
    <property type="term" value="F:metal ion binding"/>
    <property type="evidence" value="ECO:0007669"/>
    <property type="project" value="UniProtKB-KW"/>
</dbReference>
<proteinExistence type="predicted"/>
<dbReference type="PROSITE" id="PS51007">
    <property type="entry name" value="CYTC"/>
    <property type="match status" value="1"/>
</dbReference>
<dbReference type="Gene3D" id="1.10.760.10">
    <property type="entry name" value="Cytochrome c-like domain"/>
    <property type="match status" value="1"/>
</dbReference>
<dbReference type="InterPro" id="IPR029010">
    <property type="entry name" value="ThuA-like"/>
</dbReference>
<accession>A0A5C6F6N9</accession>
<dbReference type="Pfam" id="PF23500">
    <property type="entry name" value="DUF7133"/>
    <property type="match status" value="1"/>
</dbReference>
<dbReference type="NCBIfam" id="TIGR02603">
    <property type="entry name" value="CxxCH_TIGR02603"/>
    <property type="match status" value="1"/>
</dbReference>
<dbReference type="InterPro" id="IPR016024">
    <property type="entry name" value="ARM-type_fold"/>
</dbReference>
<dbReference type="SUPFAM" id="SSF50952">
    <property type="entry name" value="Soluble quinoprotein glucose dehydrogenase"/>
    <property type="match status" value="1"/>
</dbReference>
<dbReference type="InterPro" id="IPR013427">
    <property type="entry name" value="Haem-bd_dom_put"/>
</dbReference>
<feature type="domain" description="Cytochrome c" evidence="5">
    <location>
        <begin position="1133"/>
        <end position="1266"/>
    </location>
</feature>
<gene>
    <name evidence="6" type="ORF">Poly51_25680</name>
</gene>
<dbReference type="PANTHER" id="PTHR33546">
    <property type="entry name" value="LARGE, MULTIFUNCTIONAL SECRETED PROTEIN-RELATED"/>
    <property type="match status" value="1"/>
</dbReference>
<evidence type="ECO:0000256" key="3">
    <source>
        <dbReference type="ARBA" id="ARBA00023004"/>
    </source>
</evidence>
<evidence type="ECO:0000256" key="2">
    <source>
        <dbReference type="ARBA" id="ARBA00022723"/>
    </source>
</evidence>
<keyword evidence="3 4" id="KW-0408">Iron</keyword>
<keyword evidence="7" id="KW-1185">Reference proteome</keyword>
<dbReference type="PANTHER" id="PTHR33546:SF1">
    <property type="entry name" value="LARGE, MULTIFUNCTIONAL SECRETED PROTEIN"/>
    <property type="match status" value="1"/>
</dbReference>
<dbReference type="InterPro" id="IPR036909">
    <property type="entry name" value="Cyt_c-like_dom_sf"/>
</dbReference>